<dbReference type="Proteomes" id="UP001597549">
    <property type="component" value="Unassembled WGS sequence"/>
</dbReference>
<comment type="caution">
    <text evidence="2">The sequence shown here is derived from an EMBL/GenBank/DDBJ whole genome shotgun (WGS) entry which is preliminary data.</text>
</comment>
<accession>A0ABW5ZBV6</accession>
<dbReference type="RefSeq" id="WP_379808970.1">
    <property type="nucleotide sequence ID" value="NZ_JBHUOL010000022.1"/>
</dbReference>
<feature type="transmembrane region" description="Helical" evidence="1">
    <location>
        <begin position="46"/>
        <end position="65"/>
    </location>
</feature>
<evidence type="ECO:0000313" key="3">
    <source>
        <dbReference type="Proteomes" id="UP001597549"/>
    </source>
</evidence>
<reference evidence="3" key="1">
    <citation type="journal article" date="2019" name="Int. J. Syst. Evol. Microbiol.">
        <title>The Global Catalogue of Microorganisms (GCM) 10K type strain sequencing project: providing services to taxonomists for standard genome sequencing and annotation.</title>
        <authorList>
            <consortium name="The Broad Institute Genomics Platform"/>
            <consortium name="The Broad Institute Genome Sequencing Center for Infectious Disease"/>
            <person name="Wu L."/>
            <person name="Ma J."/>
        </authorList>
    </citation>
    <scope>NUCLEOTIDE SEQUENCE [LARGE SCALE GENOMIC DNA]</scope>
    <source>
        <strain evidence="3">KCTC 52644</strain>
    </source>
</reference>
<keyword evidence="1" id="KW-1133">Transmembrane helix</keyword>
<organism evidence="2 3">
    <name type="scientific">Flavobacterium ardleyense</name>
    <dbReference type="NCBI Taxonomy" id="2038737"/>
    <lineage>
        <taxon>Bacteria</taxon>
        <taxon>Pseudomonadati</taxon>
        <taxon>Bacteroidota</taxon>
        <taxon>Flavobacteriia</taxon>
        <taxon>Flavobacteriales</taxon>
        <taxon>Flavobacteriaceae</taxon>
        <taxon>Flavobacterium</taxon>
    </lineage>
</organism>
<proteinExistence type="predicted"/>
<keyword evidence="3" id="KW-1185">Reference proteome</keyword>
<sequence>MQSNKLDNQIREKLNAREIVPSAKSWDRLDAMLSVKEEKKPKKGFLWLYIAASFFVFFGLGIFLFNSDETLEVNHQIPVIVEVEKAIESDETTKTDKIVIESQQPVLVQNENKSVNKDNSIKDELIKKSSIASNITDHNQQQLTDNRQLIAKDSYKYVSPENLLAEVQNEEITSYSASKINPKSSVKVDANALLSTVEKELDVSYRETILDKLNKNFKVVKTAIVNRNYD</sequence>
<evidence type="ECO:0000256" key="1">
    <source>
        <dbReference type="SAM" id="Phobius"/>
    </source>
</evidence>
<keyword evidence="1" id="KW-0812">Transmembrane</keyword>
<keyword evidence="1" id="KW-0472">Membrane</keyword>
<evidence type="ECO:0008006" key="4">
    <source>
        <dbReference type="Google" id="ProtNLM"/>
    </source>
</evidence>
<dbReference type="EMBL" id="JBHUOL010000022">
    <property type="protein sequence ID" value="MFD2909956.1"/>
    <property type="molecule type" value="Genomic_DNA"/>
</dbReference>
<protein>
    <recommendedName>
        <fullName evidence="4">Anti-sigma factor</fullName>
    </recommendedName>
</protein>
<evidence type="ECO:0000313" key="2">
    <source>
        <dbReference type="EMBL" id="MFD2909956.1"/>
    </source>
</evidence>
<name>A0ABW5ZBV6_9FLAO</name>
<gene>
    <name evidence="2" type="ORF">ACFSX9_14570</name>
</gene>